<evidence type="ECO:0000256" key="2">
    <source>
        <dbReference type="SAM" id="Phobius"/>
    </source>
</evidence>
<evidence type="ECO:0000256" key="1">
    <source>
        <dbReference type="SAM" id="Coils"/>
    </source>
</evidence>
<proteinExistence type="predicted"/>
<keyword evidence="2" id="KW-1133">Transmembrane helix</keyword>
<keyword evidence="2" id="KW-0472">Membrane</keyword>
<reference evidence="3" key="1">
    <citation type="submission" date="2021-01" db="EMBL/GenBank/DDBJ databases">
        <title>Fulvivirga kasyanovii gen. nov., sp nov., a novel member of the phylum Bacteroidetes isolated from seawater in a mussel farm.</title>
        <authorList>
            <person name="Zhao L.-H."/>
            <person name="Wang Z.-J."/>
        </authorList>
    </citation>
    <scope>NUCLEOTIDE SEQUENCE</scope>
    <source>
        <strain evidence="3">29W222</strain>
    </source>
</reference>
<comment type="caution">
    <text evidence="3">The sequence shown here is derived from an EMBL/GenBank/DDBJ whole genome shotgun (WGS) entry which is preliminary data.</text>
</comment>
<organism evidence="3 4">
    <name type="scientific">Fulvivirga marina</name>
    <dbReference type="NCBI Taxonomy" id="2494733"/>
    <lineage>
        <taxon>Bacteria</taxon>
        <taxon>Pseudomonadati</taxon>
        <taxon>Bacteroidota</taxon>
        <taxon>Cytophagia</taxon>
        <taxon>Cytophagales</taxon>
        <taxon>Fulvivirgaceae</taxon>
        <taxon>Fulvivirga</taxon>
    </lineage>
</organism>
<protein>
    <submittedName>
        <fullName evidence="3">Uncharacterized protein</fullName>
    </submittedName>
</protein>
<accession>A0A937FWL4</accession>
<dbReference type="RefSeq" id="WP_202855229.1">
    <property type="nucleotide sequence ID" value="NZ_JAEUGD010000018.1"/>
</dbReference>
<keyword evidence="1" id="KW-0175">Coiled coil</keyword>
<sequence>MGDSNDKNIEPIKQIPEMTNETWELLEFRLWEKISNKLWKLVGIFLTVVTIGGLLGINAFIDARIDRQVKEEKERLAEYEKELSKRNQQLTQFAKLITLLSNKLSSDRETFYLVARDIRASSDTLNLNQEKLKSVLDKLEGFWFRQDEYPQLIVTLTNLLENKEPNGGSQKIDTLDWETWQQFEEAAQINGNDLFPTILNLYAHILSSENALEKAIANQLKEYLIEPELKGSIQKLYEREFGEPYSEEWKKFHPWGGFSLSNGKYGWDNWPGLGRNAFIREEFLISDGNSPVF</sequence>
<dbReference type="AlphaFoldDB" id="A0A937FWL4"/>
<gene>
    <name evidence="3" type="ORF">JMN32_05160</name>
</gene>
<dbReference type="EMBL" id="JAEUGD010000018">
    <property type="protein sequence ID" value="MBL6445686.1"/>
    <property type="molecule type" value="Genomic_DNA"/>
</dbReference>
<keyword evidence="4" id="KW-1185">Reference proteome</keyword>
<evidence type="ECO:0000313" key="4">
    <source>
        <dbReference type="Proteomes" id="UP000614216"/>
    </source>
</evidence>
<feature type="transmembrane region" description="Helical" evidence="2">
    <location>
        <begin position="38"/>
        <end position="61"/>
    </location>
</feature>
<keyword evidence="2" id="KW-0812">Transmembrane</keyword>
<name>A0A937FWL4_9BACT</name>
<feature type="coiled-coil region" evidence="1">
    <location>
        <begin position="62"/>
        <end position="96"/>
    </location>
</feature>
<evidence type="ECO:0000313" key="3">
    <source>
        <dbReference type="EMBL" id="MBL6445686.1"/>
    </source>
</evidence>
<dbReference type="Proteomes" id="UP000614216">
    <property type="component" value="Unassembled WGS sequence"/>
</dbReference>